<proteinExistence type="predicted"/>
<sequence length="96" mass="11288">MAGQDYSRYQQKVIKRYYDNRDQIDQQKLSELVTSLYLATPKQAVKRWETAEKILERIDIPQSRLDHILKKKDPAILAAVVDELNKGIIKMKKTEK</sequence>
<organism evidence="1 2">
    <name type="scientific">Rubinisphaera italica</name>
    <dbReference type="NCBI Taxonomy" id="2527969"/>
    <lineage>
        <taxon>Bacteria</taxon>
        <taxon>Pseudomonadati</taxon>
        <taxon>Planctomycetota</taxon>
        <taxon>Planctomycetia</taxon>
        <taxon>Planctomycetales</taxon>
        <taxon>Planctomycetaceae</taxon>
        <taxon>Rubinisphaera</taxon>
    </lineage>
</organism>
<comment type="caution">
    <text evidence="1">The sequence shown here is derived from an EMBL/GenBank/DDBJ whole genome shotgun (WGS) entry which is preliminary data.</text>
</comment>
<dbReference type="Proteomes" id="UP000316095">
    <property type="component" value="Unassembled WGS sequence"/>
</dbReference>
<gene>
    <name evidence="1" type="ORF">Pan54_23750</name>
</gene>
<reference evidence="1 2" key="1">
    <citation type="submission" date="2019-02" db="EMBL/GenBank/DDBJ databases">
        <title>Deep-cultivation of Planctomycetes and their phenomic and genomic characterization uncovers novel biology.</title>
        <authorList>
            <person name="Wiegand S."/>
            <person name="Jogler M."/>
            <person name="Boedeker C."/>
            <person name="Pinto D."/>
            <person name="Vollmers J."/>
            <person name="Rivas-Marin E."/>
            <person name="Kohn T."/>
            <person name="Peeters S.H."/>
            <person name="Heuer A."/>
            <person name="Rast P."/>
            <person name="Oberbeckmann S."/>
            <person name="Bunk B."/>
            <person name="Jeske O."/>
            <person name="Meyerdierks A."/>
            <person name="Storesund J.E."/>
            <person name="Kallscheuer N."/>
            <person name="Luecker S."/>
            <person name="Lage O.M."/>
            <person name="Pohl T."/>
            <person name="Merkel B.J."/>
            <person name="Hornburger P."/>
            <person name="Mueller R.-W."/>
            <person name="Bruemmer F."/>
            <person name="Labrenz M."/>
            <person name="Spormann A.M."/>
            <person name="Op Den Camp H."/>
            <person name="Overmann J."/>
            <person name="Amann R."/>
            <person name="Jetten M.S.M."/>
            <person name="Mascher T."/>
            <person name="Medema M.H."/>
            <person name="Devos D.P."/>
            <person name="Kaster A.-K."/>
            <person name="Ovreas L."/>
            <person name="Rohde M."/>
            <person name="Galperin M.Y."/>
            <person name="Jogler C."/>
        </authorList>
    </citation>
    <scope>NUCLEOTIDE SEQUENCE [LARGE SCALE GENOMIC DNA]</scope>
    <source>
        <strain evidence="1 2">Pan54</strain>
    </source>
</reference>
<dbReference type="OrthoDB" id="281357at2"/>
<dbReference type="RefSeq" id="WP_146503601.1">
    <property type="nucleotide sequence ID" value="NZ_SJPG01000001.1"/>
</dbReference>
<dbReference type="EMBL" id="SJPG01000001">
    <property type="protein sequence ID" value="TWT61639.1"/>
    <property type="molecule type" value="Genomic_DNA"/>
</dbReference>
<keyword evidence="2" id="KW-1185">Reference proteome</keyword>
<protein>
    <submittedName>
        <fullName evidence="1">Uncharacterized protein</fullName>
    </submittedName>
</protein>
<accession>A0A5C5XG52</accession>
<evidence type="ECO:0000313" key="1">
    <source>
        <dbReference type="EMBL" id="TWT61639.1"/>
    </source>
</evidence>
<evidence type="ECO:0000313" key="2">
    <source>
        <dbReference type="Proteomes" id="UP000316095"/>
    </source>
</evidence>
<dbReference type="AlphaFoldDB" id="A0A5C5XG52"/>
<name>A0A5C5XG52_9PLAN</name>